<protein>
    <recommendedName>
        <fullName evidence="3">LPS export ABC transporter periplasmic protein LptC</fullName>
    </recommendedName>
</protein>
<dbReference type="GO" id="GO:0015221">
    <property type="term" value="F:lipopolysaccharide transmembrane transporter activity"/>
    <property type="evidence" value="ECO:0007669"/>
    <property type="project" value="InterPro"/>
</dbReference>
<proteinExistence type="predicted"/>
<dbReference type="AlphaFoldDB" id="A0A917JDP7"/>
<dbReference type="RefSeq" id="WP_188417935.1">
    <property type="nucleotide sequence ID" value="NZ_BMDO01000009.1"/>
</dbReference>
<dbReference type="NCBIfam" id="TIGR04409">
    <property type="entry name" value="LptC_YrbK"/>
    <property type="match status" value="1"/>
</dbReference>
<dbReference type="EMBL" id="BMDO01000009">
    <property type="protein sequence ID" value="GGI51824.1"/>
    <property type="molecule type" value="Genomic_DNA"/>
</dbReference>
<gene>
    <name evidence="1" type="ORF">GCM10011425_30360</name>
</gene>
<evidence type="ECO:0008006" key="3">
    <source>
        <dbReference type="Google" id="ProtNLM"/>
    </source>
</evidence>
<evidence type="ECO:0000313" key="2">
    <source>
        <dbReference type="Proteomes" id="UP000662074"/>
    </source>
</evidence>
<evidence type="ECO:0000313" key="1">
    <source>
        <dbReference type="EMBL" id="GGI51824.1"/>
    </source>
</evidence>
<sequence>MIKPVFNALRIQWQLLVVLAGVAMLSACENDLKAIQKISSQEVSKPINRTTGLDVVMSEDALVKVHLTSPLMIEYLDKNFKEMPKGLKVVEYDSLMKESSVLTADYGIQRSNENIIELRKNVVAVNAKGETFKSDELIMDMVKKEYHSDKPVQVTFADGTFLSGTNFKSDQAMSHWTMGNTTGQIPVNQNLGQ</sequence>
<accession>A0A917JDP7</accession>
<reference evidence="1" key="1">
    <citation type="journal article" date="2014" name="Int. J. Syst. Evol. Microbiol.">
        <title>Complete genome sequence of Corynebacterium casei LMG S-19264T (=DSM 44701T), isolated from a smear-ripened cheese.</title>
        <authorList>
            <consortium name="US DOE Joint Genome Institute (JGI-PGF)"/>
            <person name="Walter F."/>
            <person name="Albersmeier A."/>
            <person name="Kalinowski J."/>
            <person name="Ruckert C."/>
        </authorList>
    </citation>
    <scope>NUCLEOTIDE SEQUENCE</scope>
    <source>
        <strain evidence="1">CCM 8711</strain>
    </source>
</reference>
<name>A0A917JDP7_9SPHI</name>
<dbReference type="InterPro" id="IPR026265">
    <property type="entry name" value="LptC"/>
</dbReference>
<dbReference type="Pfam" id="PF06835">
    <property type="entry name" value="LptC"/>
    <property type="match status" value="1"/>
</dbReference>
<dbReference type="GO" id="GO:0005886">
    <property type="term" value="C:plasma membrane"/>
    <property type="evidence" value="ECO:0007669"/>
    <property type="project" value="InterPro"/>
</dbReference>
<reference evidence="1" key="2">
    <citation type="submission" date="2020-09" db="EMBL/GenBank/DDBJ databases">
        <authorList>
            <person name="Sun Q."/>
            <person name="Sedlacek I."/>
        </authorList>
    </citation>
    <scope>NUCLEOTIDE SEQUENCE</scope>
    <source>
        <strain evidence="1">CCM 8711</strain>
    </source>
</reference>
<dbReference type="Proteomes" id="UP000662074">
    <property type="component" value="Unassembled WGS sequence"/>
</dbReference>
<keyword evidence="2" id="KW-1185">Reference proteome</keyword>
<dbReference type="Gene3D" id="2.60.450.10">
    <property type="entry name" value="Lipopolysaccharide (LPS) transport protein A like domain"/>
    <property type="match status" value="1"/>
</dbReference>
<organism evidence="1 2">
    <name type="scientific">Mucilaginibacter galii</name>
    <dbReference type="NCBI Taxonomy" id="2005073"/>
    <lineage>
        <taxon>Bacteria</taxon>
        <taxon>Pseudomonadati</taxon>
        <taxon>Bacteroidota</taxon>
        <taxon>Sphingobacteriia</taxon>
        <taxon>Sphingobacteriales</taxon>
        <taxon>Sphingobacteriaceae</taxon>
        <taxon>Mucilaginibacter</taxon>
    </lineage>
</organism>
<dbReference type="PROSITE" id="PS51257">
    <property type="entry name" value="PROKAR_LIPOPROTEIN"/>
    <property type="match status" value="1"/>
</dbReference>
<comment type="caution">
    <text evidence="1">The sequence shown here is derived from an EMBL/GenBank/DDBJ whole genome shotgun (WGS) entry which is preliminary data.</text>
</comment>
<dbReference type="InterPro" id="IPR010664">
    <property type="entry name" value="LipoPS_assembly_LptC-rel"/>
</dbReference>